<dbReference type="InterPro" id="IPR006311">
    <property type="entry name" value="TAT_signal"/>
</dbReference>
<dbReference type="EMBL" id="CADCUS010000249">
    <property type="protein sequence ID" value="CAA9405148.1"/>
    <property type="molecule type" value="Genomic_DNA"/>
</dbReference>
<dbReference type="Pfam" id="PF16868">
    <property type="entry name" value="NMT1_3"/>
    <property type="match status" value="1"/>
</dbReference>
<keyword evidence="1" id="KW-0732">Signal</keyword>
<dbReference type="PANTHER" id="PTHR42941">
    <property type="entry name" value="SLL1037 PROTEIN"/>
    <property type="match status" value="1"/>
</dbReference>
<proteinExistence type="predicted"/>
<protein>
    <submittedName>
        <fullName evidence="2">TRAP transporter solute receptor, TAXI family</fullName>
    </submittedName>
</protein>
<dbReference type="AlphaFoldDB" id="A0A6J4P6Z4"/>
<feature type="chain" id="PRO_5026913869" evidence="1">
    <location>
        <begin position="21"/>
        <end position="317"/>
    </location>
</feature>
<reference evidence="2" key="1">
    <citation type="submission" date="2020-02" db="EMBL/GenBank/DDBJ databases">
        <authorList>
            <person name="Meier V. D."/>
        </authorList>
    </citation>
    <scope>NUCLEOTIDE SEQUENCE</scope>
    <source>
        <strain evidence="2">AVDCRST_MAG66</strain>
    </source>
</reference>
<dbReference type="PROSITE" id="PS51257">
    <property type="entry name" value="PROKAR_LIPOPROTEIN"/>
    <property type="match status" value="1"/>
</dbReference>
<dbReference type="SUPFAM" id="SSF53850">
    <property type="entry name" value="Periplasmic binding protein-like II"/>
    <property type="match status" value="1"/>
</dbReference>
<keyword evidence="2" id="KW-0675">Receptor</keyword>
<feature type="signal peptide" evidence="1">
    <location>
        <begin position="1"/>
        <end position="20"/>
    </location>
</feature>
<evidence type="ECO:0000313" key="2">
    <source>
        <dbReference type="EMBL" id="CAA9405148.1"/>
    </source>
</evidence>
<dbReference type="Gene3D" id="3.40.190.10">
    <property type="entry name" value="Periplasmic binding protein-like II"/>
    <property type="match status" value="2"/>
</dbReference>
<evidence type="ECO:0000256" key="1">
    <source>
        <dbReference type="SAM" id="SignalP"/>
    </source>
</evidence>
<organism evidence="2">
    <name type="scientific">uncultured Pseudonocardia sp</name>
    <dbReference type="NCBI Taxonomy" id="211455"/>
    <lineage>
        <taxon>Bacteria</taxon>
        <taxon>Bacillati</taxon>
        <taxon>Actinomycetota</taxon>
        <taxon>Actinomycetes</taxon>
        <taxon>Pseudonocardiales</taxon>
        <taxon>Pseudonocardiaceae</taxon>
        <taxon>Pseudonocardia</taxon>
        <taxon>environmental samples</taxon>
    </lineage>
</organism>
<name>A0A6J4P6Z4_9PSEU</name>
<dbReference type="InterPro" id="IPR011852">
    <property type="entry name" value="TRAP_TAXI"/>
</dbReference>
<accession>A0A6J4P6Z4</accession>
<dbReference type="PANTHER" id="PTHR42941:SF1">
    <property type="entry name" value="SLL1037 PROTEIN"/>
    <property type="match status" value="1"/>
</dbReference>
<dbReference type="NCBIfam" id="TIGR02122">
    <property type="entry name" value="TRAP_TAXI"/>
    <property type="match status" value="1"/>
</dbReference>
<gene>
    <name evidence="2" type="ORF">AVDCRST_MAG66-1767</name>
</gene>
<dbReference type="PROSITE" id="PS51318">
    <property type="entry name" value="TAT"/>
    <property type="match status" value="1"/>
</dbReference>
<sequence length="317" mass="32542">MGRRTLLRAAALGPLGAALAGCASPFAGVALRIATGSRQGVYFALGSALAGAWRDELGLAVPPEVIGTAGSAENMDRLAAGSADVVFSQVDVAAERLTRVGAGDPGAPRALARVYDDVLHLVVPAGSPIVAVPDLRGRRVSVGEAGSGVIVVSERVLGAAGLTFADLQAERLGLVDSVEAVAQGRIDAFFWSGGLPTPAVAGLAERMPIRLVDLAEGGVLAALRDRYPVYAPGTVPARGYAQLAEPVTTLLGRNFLLVRAGMPDDLAAGLVEVLFQEREGLAAVTASALTIDLRAAIGTQPVALHPGALRYYREERG</sequence>